<evidence type="ECO:0000256" key="1">
    <source>
        <dbReference type="SAM" id="MobiDB-lite"/>
    </source>
</evidence>
<feature type="compositionally biased region" description="Basic and acidic residues" evidence="1">
    <location>
        <begin position="75"/>
        <end position="86"/>
    </location>
</feature>
<feature type="region of interest" description="Disordered" evidence="1">
    <location>
        <begin position="54"/>
        <end position="101"/>
    </location>
</feature>
<dbReference type="KEGG" id="sflv:IC614_03145"/>
<organism evidence="2 3">
    <name type="scientific">Allosphingosinicella flava</name>
    <dbReference type="NCBI Taxonomy" id="2771430"/>
    <lineage>
        <taxon>Bacteria</taxon>
        <taxon>Pseudomonadati</taxon>
        <taxon>Pseudomonadota</taxon>
        <taxon>Alphaproteobacteria</taxon>
        <taxon>Sphingomonadales</taxon>
        <taxon>Sphingomonadaceae</taxon>
        <taxon>Allosphingosinicella</taxon>
    </lineage>
</organism>
<proteinExistence type="predicted"/>
<gene>
    <name evidence="2" type="ORF">IC614_03145</name>
</gene>
<reference evidence="2 3" key="1">
    <citation type="submission" date="2020-11" db="EMBL/GenBank/DDBJ databases">
        <title>Genome seq and assembly of Sphingosinicella sp.</title>
        <authorList>
            <person name="Chhetri G."/>
        </authorList>
    </citation>
    <scope>NUCLEOTIDE SEQUENCE [LARGE SCALE GENOMIC DNA]</scope>
    <source>
        <strain evidence="2 3">UDD2</strain>
    </source>
</reference>
<accession>A0A7T2LMT2</accession>
<evidence type="ECO:0000313" key="2">
    <source>
        <dbReference type="EMBL" id="QPQ55613.1"/>
    </source>
</evidence>
<protein>
    <submittedName>
        <fullName evidence="2">Uncharacterized protein</fullName>
    </submittedName>
</protein>
<dbReference type="EMBL" id="CP065592">
    <property type="protein sequence ID" value="QPQ55613.1"/>
    <property type="molecule type" value="Genomic_DNA"/>
</dbReference>
<dbReference type="AlphaFoldDB" id="A0A7T2LMT2"/>
<keyword evidence="3" id="KW-1185">Reference proteome</keyword>
<dbReference type="Proteomes" id="UP000594873">
    <property type="component" value="Chromosome"/>
</dbReference>
<feature type="compositionally biased region" description="Basic and acidic residues" evidence="1">
    <location>
        <begin position="54"/>
        <end position="67"/>
    </location>
</feature>
<evidence type="ECO:0000313" key="3">
    <source>
        <dbReference type="Proteomes" id="UP000594873"/>
    </source>
</evidence>
<sequence length="140" mass="16228">MSTFEWIVCCRCKENFGMDRATYGTLKKSGATFHCPFGHPQHFTAGKTEEQKLREQLEEERRQRQRAEQAVARQADWRREAEERAKHERARANGYKGHATRITKRAKAGVCPCCNRSFQQLARHMAAKHPQFTPLEVEPA</sequence>
<name>A0A7T2LMT2_9SPHN</name>
<dbReference type="RefSeq" id="WP_200972285.1">
    <property type="nucleotide sequence ID" value="NZ_CP065592.1"/>
</dbReference>